<dbReference type="AlphaFoldDB" id="A0AAV1QUY8"/>
<keyword evidence="7 10" id="KW-1133">Transmembrane helix</keyword>
<dbReference type="PANTHER" id="PTHR33203:SF37">
    <property type="entry name" value="GLYCINE-RICH PROTEIN _ OLEOSIN"/>
    <property type="match status" value="1"/>
</dbReference>
<protein>
    <recommendedName>
        <fullName evidence="13">Oleosin</fullName>
    </recommendedName>
</protein>
<feature type="region of interest" description="Disordered" evidence="9">
    <location>
        <begin position="1"/>
        <end position="33"/>
    </location>
</feature>
<evidence type="ECO:0000256" key="1">
    <source>
        <dbReference type="ARBA" id="ARBA00002582"/>
    </source>
</evidence>
<feature type="transmembrane region" description="Helical" evidence="10">
    <location>
        <begin position="68"/>
        <end position="92"/>
    </location>
</feature>
<comment type="similarity">
    <text evidence="4">Belongs to the oleosin family.</text>
</comment>
<dbReference type="GO" id="GO:0012511">
    <property type="term" value="C:monolayer-surrounded lipid storage body"/>
    <property type="evidence" value="ECO:0007669"/>
    <property type="project" value="InterPro"/>
</dbReference>
<comment type="function">
    <text evidence="1">May have a structural role to stabilize the lipid body during desiccation of the seed by preventing coalescence of the oil. Probably interacts with both lipid and phospholipid moieties of lipid bodies. May also provide recognition signals for specific lipase anchorage in lipolysis during seedling growth.</text>
</comment>
<evidence type="ECO:0000256" key="10">
    <source>
        <dbReference type="SAM" id="Phobius"/>
    </source>
</evidence>
<feature type="transmembrane region" description="Helical" evidence="10">
    <location>
        <begin position="41"/>
        <end position="61"/>
    </location>
</feature>
<dbReference type="GO" id="GO:0048608">
    <property type="term" value="P:reproductive structure development"/>
    <property type="evidence" value="ECO:0007669"/>
    <property type="project" value="UniProtKB-ARBA"/>
</dbReference>
<comment type="subcellular location">
    <subcellularLocation>
        <location evidence="3">Lipid droplet</location>
    </subcellularLocation>
    <subcellularLocation>
        <location evidence="2">Membrane</location>
        <topology evidence="2">Multi-pass membrane protein</topology>
    </subcellularLocation>
</comment>
<dbReference type="GO" id="GO:0009791">
    <property type="term" value="P:post-embryonic development"/>
    <property type="evidence" value="ECO:0007669"/>
    <property type="project" value="UniProtKB-ARBA"/>
</dbReference>
<keyword evidence="8 10" id="KW-0472">Membrane</keyword>
<evidence type="ECO:0000256" key="6">
    <source>
        <dbReference type="ARBA" id="ARBA00022692"/>
    </source>
</evidence>
<organism evidence="11 12">
    <name type="scientific">Dovyalis caffra</name>
    <dbReference type="NCBI Taxonomy" id="77055"/>
    <lineage>
        <taxon>Eukaryota</taxon>
        <taxon>Viridiplantae</taxon>
        <taxon>Streptophyta</taxon>
        <taxon>Embryophyta</taxon>
        <taxon>Tracheophyta</taxon>
        <taxon>Spermatophyta</taxon>
        <taxon>Magnoliopsida</taxon>
        <taxon>eudicotyledons</taxon>
        <taxon>Gunneridae</taxon>
        <taxon>Pentapetalae</taxon>
        <taxon>rosids</taxon>
        <taxon>fabids</taxon>
        <taxon>Malpighiales</taxon>
        <taxon>Salicaceae</taxon>
        <taxon>Flacourtieae</taxon>
        <taxon>Dovyalis</taxon>
    </lineage>
</organism>
<evidence type="ECO:0000256" key="9">
    <source>
        <dbReference type="SAM" id="MobiDB-lite"/>
    </source>
</evidence>
<dbReference type="PANTHER" id="PTHR33203">
    <property type="entry name" value="OLEOSIN"/>
    <property type="match status" value="1"/>
</dbReference>
<comment type="caution">
    <text evidence="11">The sequence shown here is derived from an EMBL/GenBank/DDBJ whole genome shotgun (WGS) entry which is preliminary data.</text>
</comment>
<keyword evidence="12" id="KW-1185">Reference proteome</keyword>
<keyword evidence="6 10" id="KW-0812">Transmembrane</keyword>
<name>A0AAV1QUY8_9ROSI</name>
<dbReference type="GO" id="GO:0016020">
    <property type="term" value="C:membrane"/>
    <property type="evidence" value="ECO:0007669"/>
    <property type="project" value="UniProtKB-SubCell"/>
</dbReference>
<evidence type="ECO:0000256" key="7">
    <source>
        <dbReference type="ARBA" id="ARBA00022989"/>
    </source>
</evidence>
<reference evidence="11 12" key="1">
    <citation type="submission" date="2024-01" db="EMBL/GenBank/DDBJ databases">
        <authorList>
            <person name="Waweru B."/>
        </authorList>
    </citation>
    <scope>NUCLEOTIDE SEQUENCE [LARGE SCALE GENOMIC DNA]</scope>
</reference>
<evidence type="ECO:0000256" key="3">
    <source>
        <dbReference type="ARBA" id="ARBA00004502"/>
    </source>
</evidence>
<evidence type="ECO:0000256" key="8">
    <source>
        <dbReference type="ARBA" id="ARBA00023136"/>
    </source>
</evidence>
<evidence type="ECO:0000313" key="12">
    <source>
        <dbReference type="Proteomes" id="UP001314170"/>
    </source>
</evidence>
<dbReference type="EMBL" id="CAWUPB010000175">
    <property type="protein sequence ID" value="CAK7323841.1"/>
    <property type="molecule type" value="Genomic_DNA"/>
</dbReference>
<evidence type="ECO:0000256" key="2">
    <source>
        <dbReference type="ARBA" id="ARBA00004141"/>
    </source>
</evidence>
<evidence type="ECO:0000256" key="4">
    <source>
        <dbReference type="ARBA" id="ARBA00010858"/>
    </source>
</evidence>
<evidence type="ECO:0000256" key="5">
    <source>
        <dbReference type="ARBA" id="ARBA00022677"/>
    </source>
</evidence>
<proteinExistence type="inferred from homology"/>
<dbReference type="Proteomes" id="UP001314170">
    <property type="component" value="Unassembled WGS sequence"/>
</dbReference>
<evidence type="ECO:0008006" key="13">
    <source>
        <dbReference type="Google" id="ProtNLM"/>
    </source>
</evidence>
<dbReference type="GO" id="GO:0019915">
    <property type="term" value="P:lipid storage"/>
    <property type="evidence" value="ECO:0007669"/>
    <property type="project" value="TreeGrafter"/>
</dbReference>
<feature type="transmembrane region" description="Helical" evidence="10">
    <location>
        <begin position="98"/>
        <end position="116"/>
    </location>
</feature>
<sequence>MKKRKIPEPGTYLSMADPSHHPKQQQLLSTGGPHQVSGRSWLYASVAGLATGGLLLCMSGFSFLASLTLLLITAPLLLIFSPLIFGAALVLAGATASFGVATMAGLAGIVMIVWMVRSVFRGREDGIGEKVQENGQEWAGYLQQKVQENVPIENSVETG</sequence>
<dbReference type="InterPro" id="IPR000136">
    <property type="entry name" value="Oleosin"/>
</dbReference>
<gene>
    <name evidence="11" type="ORF">DCAF_LOCUS1471</name>
</gene>
<evidence type="ECO:0000313" key="11">
    <source>
        <dbReference type="EMBL" id="CAK7323841.1"/>
    </source>
</evidence>
<accession>A0AAV1QUY8</accession>
<dbReference type="Pfam" id="PF01277">
    <property type="entry name" value="Oleosin"/>
    <property type="match status" value="1"/>
</dbReference>
<keyword evidence="5" id="KW-0551">Lipid droplet</keyword>